<accession>A0A4R6SDK9</accession>
<dbReference type="PANTHER" id="PTHR42680:SF3">
    <property type="entry name" value="DCTP DEAMINASE"/>
    <property type="match status" value="1"/>
</dbReference>
<comment type="caution">
    <text evidence="2">The sequence shown here is derived from an EMBL/GenBank/DDBJ whole genome shotgun (WGS) entry which is preliminary data.</text>
</comment>
<organism evidence="2 3">
    <name type="scientific">Labedaea rhizosphaerae</name>
    <dbReference type="NCBI Taxonomy" id="598644"/>
    <lineage>
        <taxon>Bacteria</taxon>
        <taxon>Bacillati</taxon>
        <taxon>Actinomycetota</taxon>
        <taxon>Actinomycetes</taxon>
        <taxon>Pseudonocardiales</taxon>
        <taxon>Pseudonocardiaceae</taxon>
        <taxon>Labedaea</taxon>
    </lineage>
</organism>
<evidence type="ECO:0000313" key="2">
    <source>
        <dbReference type="EMBL" id="TDP97952.1"/>
    </source>
</evidence>
<dbReference type="RefSeq" id="WP_133851081.1">
    <property type="nucleotide sequence ID" value="NZ_SNXZ01000003.1"/>
</dbReference>
<dbReference type="InterPro" id="IPR036157">
    <property type="entry name" value="dUTPase-like_sf"/>
</dbReference>
<reference evidence="2 3" key="1">
    <citation type="submission" date="2019-03" db="EMBL/GenBank/DDBJ databases">
        <title>Genomic Encyclopedia of Type Strains, Phase IV (KMG-IV): sequencing the most valuable type-strain genomes for metagenomic binning, comparative biology and taxonomic classification.</title>
        <authorList>
            <person name="Goeker M."/>
        </authorList>
    </citation>
    <scope>NUCLEOTIDE SEQUENCE [LARGE SCALE GENOMIC DNA]</scope>
    <source>
        <strain evidence="2 3">DSM 45361</strain>
    </source>
</reference>
<sequence length="172" mass="19506">MILSGNQITLEQRAGRIVIDPFDETAVNPNSYNFTLSDRLVIYADDVLDASRENRTEELRIPADGLRLQANRLYLAATREVMGSEHFVPTFAARSSVARLGLFINLSAPLGDIGFIGRWTLQLYPTHDVIVYEGMQIGQMMWWRTIGDISLYDGKYQHATGPRSSMLYRSFQ</sequence>
<proteinExistence type="predicted"/>
<dbReference type="Proteomes" id="UP000295444">
    <property type="component" value="Unassembled WGS sequence"/>
</dbReference>
<dbReference type="PANTHER" id="PTHR42680">
    <property type="entry name" value="DCTP DEAMINASE"/>
    <property type="match status" value="1"/>
</dbReference>
<keyword evidence="3" id="KW-1185">Reference proteome</keyword>
<keyword evidence="1" id="KW-0546">Nucleotide metabolism</keyword>
<name>A0A4R6SDK9_LABRH</name>
<gene>
    <name evidence="2" type="ORF">EV186_103932</name>
</gene>
<evidence type="ECO:0000256" key="1">
    <source>
        <dbReference type="ARBA" id="ARBA00023080"/>
    </source>
</evidence>
<dbReference type="OrthoDB" id="9780956at2"/>
<dbReference type="InterPro" id="IPR011962">
    <property type="entry name" value="dCTP_deaminase"/>
</dbReference>
<dbReference type="GO" id="GO:0008829">
    <property type="term" value="F:dCTP deaminase activity"/>
    <property type="evidence" value="ECO:0007669"/>
    <property type="project" value="InterPro"/>
</dbReference>
<dbReference type="Gene3D" id="2.70.40.10">
    <property type="match status" value="1"/>
</dbReference>
<dbReference type="AlphaFoldDB" id="A0A4R6SDK9"/>
<dbReference type="GO" id="GO:0006229">
    <property type="term" value="P:dUTP biosynthetic process"/>
    <property type="evidence" value="ECO:0007669"/>
    <property type="project" value="InterPro"/>
</dbReference>
<dbReference type="SUPFAM" id="SSF51283">
    <property type="entry name" value="dUTPase-like"/>
    <property type="match status" value="1"/>
</dbReference>
<dbReference type="EMBL" id="SNXZ01000003">
    <property type="protein sequence ID" value="TDP97952.1"/>
    <property type="molecule type" value="Genomic_DNA"/>
</dbReference>
<dbReference type="GO" id="GO:0015949">
    <property type="term" value="P:nucleobase-containing small molecule interconversion"/>
    <property type="evidence" value="ECO:0007669"/>
    <property type="project" value="TreeGrafter"/>
</dbReference>
<dbReference type="Pfam" id="PF22769">
    <property type="entry name" value="DCD"/>
    <property type="match status" value="1"/>
</dbReference>
<protein>
    <submittedName>
        <fullName evidence="2">dCTP deaminase</fullName>
    </submittedName>
</protein>
<evidence type="ECO:0000313" key="3">
    <source>
        <dbReference type="Proteomes" id="UP000295444"/>
    </source>
</evidence>